<reference evidence="11 12" key="1">
    <citation type="submission" date="2024-03" db="EMBL/GenBank/DDBJ databases">
        <title>Human intestinal bacterial collection.</title>
        <authorList>
            <person name="Pauvert C."/>
            <person name="Hitch T.C.A."/>
            <person name="Clavel T."/>
        </authorList>
    </citation>
    <scope>NUCLEOTIDE SEQUENCE [LARGE SCALE GENOMIC DNA]</scope>
    <source>
        <strain evidence="11 12">CLA-AA-H185</strain>
    </source>
</reference>
<keyword evidence="8" id="KW-0698">rRNA processing</keyword>
<dbReference type="PANTHER" id="PTHR11207">
    <property type="entry name" value="RIBONUCLEASE III"/>
    <property type="match status" value="1"/>
</dbReference>
<comment type="cofactor">
    <cofactor evidence="8">
        <name>Mg(2+)</name>
        <dbReference type="ChEBI" id="CHEBI:18420"/>
    </cofactor>
</comment>
<dbReference type="PANTHER" id="PTHR11207:SF0">
    <property type="entry name" value="RIBONUCLEASE 3"/>
    <property type="match status" value="1"/>
</dbReference>
<comment type="catalytic activity">
    <reaction evidence="1 8">
        <text>Endonucleolytic cleavage to 5'-phosphomonoester.</text>
        <dbReference type="EC" id="3.1.26.3"/>
    </reaction>
</comment>
<dbReference type="InterPro" id="IPR014720">
    <property type="entry name" value="dsRBD_dom"/>
</dbReference>
<evidence type="ECO:0000256" key="1">
    <source>
        <dbReference type="ARBA" id="ARBA00000109"/>
    </source>
</evidence>
<dbReference type="InterPro" id="IPR036389">
    <property type="entry name" value="RNase_III_sf"/>
</dbReference>
<feature type="binding site" evidence="8">
    <location>
        <position position="57"/>
    </location>
    <ligand>
        <name>Mg(2+)</name>
        <dbReference type="ChEBI" id="CHEBI:18420"/>
    </ligand>
</feature>
<gene>
    <name evidence="8 11" type="primary">rnc</name>
    <name evidence="11" type="ORF">WMO43_01040</name>
</gene>
<evidence type="ECO:0000313" key="12">
    <source>
        <dbReference type="Proteomes" id="UP001454489"/>
    </source>
</evidence>
<comment type="caution">
    <text evidence="11">The sequence shown here is derived from an EMBL/GenBank/DDBJ whole genome shotgun (WGS) entry which is preliminary data.</text>
</comment>
<keyword evidence="12" id="KW-1185">Reference proteome</keyword>
<keyword evidence="8" id="KW-0963">Cytoplasm</keyword>
<dbReference type="NCBIfam" id="TIGR02191">
    <property type="entry name" value="RNaseIII"/>
    <property type="match status" value="1"/>
</dbReference>
<keyword evidence="3 8" id="KW-0507">mRNA processing</keyword>
<dbReference type="EMBL" id="JBBMEX010000001">
    <property type="protein sequence ID" value="MEQ2556466.1"/>
    <property type="molecule type" value="Genomic_DNA"/>
</dbReference>
<dbReference type="PROSITE" id="PS50142">
    <property type="entry name" value="RNASE_3_2"/>
    <property type="match status" value="1"/>
</dbReference>
<dbReference type="Gene3D" id="3.30.160.20">
    <property type="match status" value="1"/>
</dbReference>
<evidence type="ECO:0000256" key="7">
    <source>
        <dbReference type="ARBA" id="ARBA00022884"/>
    </source>
</evidence>
<sequence>MERGERILYQNQKKMEEFQQVIGYQFQNKNLLRQALTHSSYANEKHMHRLSDNERLEFLGDAVLEIISSEYLFNTYQDKPEGDLTKLRASIVCEPTLALCTKEMDLGKYLYLGKGEDMTGGRSRKSILSDALEAVIGAIYLDGGFASAKEFILRFILTDIEHKQLFYDSKTILQEIVQASHKEELGYRLVKEEGPDHNKHFVAEAYVGDRVIGQGEGRTKKGAEQEAAYRGILKLREEQS</sequence>
<dbReference type="CDD" id="cd00593">
    <property type="entry name" value="RIBOc"/>
    <property type="match status" value="1"/>
</dbReference>
<dbReference type="InterPro" id="IPR011907">
    <property type="entry name" value="RNase_III"/>
</dbReference>
<dbReference type="Gene3D" id="1.10.1520.10">
    <property type="entry name" value="Ribonuclease III domain"/>
    <property type="match status" value="1"/>
</dbReference>
<dbReference type="SUPFAM" id="SSF54768">
    <property type="entry name" value="dsRNA-binding domain-like"/>
    <property type="match status" value="1"/>
</dbReference>
<dbReference type="Proteomes" id="UP001454489">
    <property type="component" value="Unassembled WGS sequence"/>
</dbReference>
<feature type="binding site" evidence="8">
    <location>
        <position position="133"/>
    </location>
    <ligand>
        <name>Mg(2+)</name>
        <dbReference type="ChEBI" id="CHEBI:18420"/>
    </ligand>
</feature>
<keyword evidence="5 8" id="KW-0255">Endonuclease</keyword>
<feature type="binding site" evidence="8">
    <location>
        <position position="130"/>
    </location>
    <ligand>
        <name>Mg(2+)</name>
        <dbReference type="ChEBI" id="CHEBI:18420"/>
    </ligand>
</feature>
<comment type="similarity">
    <text evidence="2">Belongs to the ribonuclease III family.</text>
</comment>
<dbReference type="SMART" id="SM00358">
    <property type="entry name" value="DSRM"/>
    <property type="match status" value="1"/>
</dbReference>
<feature type="domain" description="RNase III" evidence="10">
    <location>
        <begin position="15"/>
        <end position="144"/>
    </location>
</feature>
<dbReference type="HAMAP" id="MF_00104">
    <property type="entry name" value="RNase_III"/>
    <property type="match status" value="1"/>
</dbReference>
<dbReference type="EC" id="3.1.26.3" evidence="8"/>
<organism evidence="11 12">
    <name type="scientific">Maccoyibacter intestinihominis</name>
    <dbReference type="NCBI Taxonomy" id="3133499"/>
    <lineage>
        <taxon>Bacteria</taxon>
        <taxon>Bacillati</taxon>
        <taxon>Bacillota</taxon>
        <taxon>Clostridia</taxon>
        <taxon>Lachnospirales</taxon>
        <taxon>Lachnospiraceae</taxon>
        <taxon>Maccoyibacter</taxon>
    </lineage>
</organism>
<evidence type="ECO:0000256" key="3">
    <source>
        <dbReference type="ARBA" id="ARBA00022664"/>
    </source>
</evidence>
<feature type="domain" description="DRBM" evidence="9">
    <location>
        <begin position="168"/>
        <end position="237"/>
    </location>
</feature>
<keyword evidence="8" id="KW-0479">Metal-binding</keyword>
<dbReference type="InterPro" id="IPR000999">
    <property type="entry name" value="RNase_III_dom"/>
</dbReference>
<accession>A0ABV1HB23</accession>
<feature type="active site" evidence="8">
    <location>
        <position position="61"/>
    </location>
</feature>
<keyword evidence="8" id="KW-0460">Magnesium</keyword>
<dbReference type="CDD" id="cd10845">
    <property type="entry name" value="DSRM_RNAse_III_family"/>
    <property type="match status" value="1"/>
</dbReference>
<keyword evidence="7 8" id="KW-0694">RNA-binding</keyword>
<comment type="subcellular location">
    <subcellularLocation>
        <location evidence="8">Cytoplasm</location>
    </subcellularLocation>
</comment>
<dbReference type="PROSITE" id="PS50137">
    <property type="entry name" value="DS_RBD"/>
    <property type="match status" value="1"/>
</dbReference>
<dbReference type="SMART" id="SM00535">
    <property type="entry name" value="RIBOc"/>
    <property type="match status" value="1"/>
</dbReference>
<evidence type="ECO:0000313" key="11">
    <source>
        <dbReference type="EMBL" id="MEQ2556466.1"/>
    </source>
</evidence>
<dbReference type="SUPFAM" id="SSF69065">
    <property type="entry name" value="RNase III domain-like"/>
    <property type="match status" value="1"/>
</dbReference>
<dbReference type="Pfam" id="PF14622">
    <property type="entry name" value="Ribonucleas_3_3"/>
    <property type="match status" value="1"/>
</dbReference>
<keyword evidence="4 8" id="KW-0540">Nuclease</keyword>
<protein>
    <recommendedName>
        <fullName evidence="8">Ribonuclease 3</fullName>
        <ecNumber evidence="8">3.1.26.3</ecNumber>
    </recommendedName>
    <alternativeName>
        <fullName evidence="8">Ribonuclease III</fullName>
        <shortName evidence="8">RNase III</shortName>
    </alternativeName>
</protein>
<evidence type="ECO:0000259" key="10">
    <source>
        <dbReference type="PROSITE" id="PS50142"/>
    </source>
</evidence>
<feature type="active site" evidence="8">
    <location>
        <position position="133"/>
    </location>
</feature>
<keyword evidence="8" id="KW-0699">rRNA-binding</keyword>
<evidence type="ECO:0000256" key="8">
    <source>
        <dbReference type="HAMAP-Rule" id="MF_00104"/>
    </source>
</evidence>
<name>A0ABV1HB23_9FIRM</name>
<evidence type="ECO:0000256" key="2">
    <source>
        <dbReference type="ARBA" id="ARBA00010183"/>
    </source>
</evidence>
<comment type="subunit">
    <text evidence="8">Homodimer.</text>
</comment>
<dbReference type="PROSITE" id="PS00517">
    <property type="entry name" value="RNASE_3_1"/>
    <property type="match status" value="1"/>
</dbReference>
<evidence type="ECO:0000256" key="5">
    <source>
        <dbReference type="ARBA" id="ARBA00022759"/>
    </source>
</evidence>
<proteinExistence type="inferred from homology"/>
<comment type="function">
    <text evidence="8">Digests double-stranded RNA. Involved in the processing of primary rRNA transcript to yield the immediate precursors to the large and small rRNAs (23S and 16S). Processes some mRNAs, and tRNAs when they are encoded in the rRNA operon. Processes pre-crRNA and tracrRNA of type II CRISPR loci if present in the organism.</text>
</comment>
<dbReference type="GO" id="GO:0004525">
    <property type="term" value="F:ribonuclease III activity"/>
    <property type="evidence" value="ECO:0007669"/>
    <property type="project" value="UniProtKB-EC"/>
</dbReference>
<evidence type="ECO:0000256" key="4">
    <source>
        <dbReference type="ARBA" id="ARBA00022722"/>
    </source>
</evidence>
<keyword evidence="6 8" id="KW-0378">Hydrolase</keyword>
<evidence type="ECO:0000256" key="6">
    <source>
        <dbReference type="ARBA" id="ARBA00022801"/>
    </source>
</evidence>
<dbReference type="Pfam" id="PF00035">
    <property type="entry name" value="dsrm"/>
    <property type="match status" value="1"/>
</dbReference>
<keyword evidence="8" id="KW-0819">tRNA processing</keyword>
<evidence type="ECO:0000259" key="9">
    <source>
        <dbReference type="PROSITE" id="PS50137"/>
    </source>
</evidence>